<dbReference type="Proteomes" id="UP000281915">
    <property type="component" value="Unassembled WGS sequence"/>
</dbReference>
<gene>
    <name evidence="1" type="ORF">EDM58_08055</name>
</gene>
<reference evidence="1 2" key="1">
    <citation type="submission" date="2018-10" db="EMBL/GenBank/DDBJ databases">
        <title>Phylogenomics of Brevibacillus.</title>
        <authorList>
            <person name="Dunlap C."/>
        </authorList>
    </citation>
    <scope>NUCLEOTIDE SEQUENCE [LARGE SCALE GENOMIC DNA]</scope>
    <source>
        <strain evidence="1 2">JCM 15085</strain>
    </source>
</reference>
<comment type="caution">
    <text evidence="1">The sequence shown here is derived from an EMBL/GenBank/DDBJ whole genome shotgun (WGS) entry which is preliminary data.</text>
</comment>
<dbReference type="AlphaFoldDB" id="A0A3M8CYS3"/>
<proteinExistence type="predicted"/>
<dbReference type="EMBL" id="RHHT01000015">
    <property type="protein sequence ID" value="RNB80788.1"/>
    <property type="molecule type" value="Genomic_DNA"/>
</dbReference>
<accession>A0A3M8CYS3</accession>
<evidence type="ECO:0000313" key="2">
    <source>
        <dbReference type="Proteomes" id="UP000281915"/>
    </source>
</evidence>
<protein>
    <submittedName>
        <fullName evidence="1">Uncharacterized protein</fullName>
    </submittedName>
</protein>
<name>A0A3M8CYS3_9BACL</name>
<sequence length="70" mass="8023">MIAKRGYEHLRTHIPYVLSYRAPSKGAHKWTVKQNNGDIVYAQVHGRSPSVHALDVKGQVDNFPLFIDFF</sequence>
<evidence type="ECO:0000313" key="1">
    <source>
        <dbReference type="EMBL" id="RNB80788.1"/>
    </source>
</evidence>
<organism evidence="1 2">
    <name type="scientific">Brevibacillus panacihumi</name>
    <dbReference type="NCBI Taxonomy" id="497735"/>
    <lineage>
        <taxon>Bacteria</taxon>
        <taxon>Bacillati</taxon>
        <taxon>Bacillota</taxon>
        <taxon>Bacilli</taxon>
        <taxon>Bacillales</taxon>
        <taxon>Paenibacillaceae</taxon>
        <taxon>Brevibacillus</taxon>
    </lineage>
</organism>